<feature type="compositionally biased region" description="Basic and acidic residues" evidence="1">
    <location>
        <begin position="37"/>
        <end position="46"/>
    </location>
</feature>
<name>A0A165WV76_DAUCS</name>
<evidence type="ECO:0000313" key="4">
    <source>
        <dbReference type="EMBL" id="WOG96550.1"/>
    </source>
</evidence>
<protein>
    <submittedName>
        <fullName evidence="3">Uncharacterized protein</fullName>
    </submittedName>
</protein>
<feature type="signal peptide" evidence="2">
    <location>
        <begin position="1"/>
        <end position="18"/>
    </location>
</feature>
<evidence type="ECO:0000256" key="2">
    <source>
        <dbReference type="SAM" id="SignalP"/>
    </source>
</evidence>
<dbReference type="Gramene" id="KZM97698">
    <property type="protein sequence ID" value="KZM97698"/>
    <property type="gene ID" value="DCAR_014940"/>
</dbReference>
<dbReference type="Proteomes" id="UP000077755">
    <property type="component" value="Chromosome 4"/>
</dbReference>
<dbReference type="EMBL" id="LNRQ01000004">
    <property type="protein sequence ID" value="KZM97698.1"/>
    <property type="molecule type" value="Genomic_DNA"/>
</dbReference>
<accession>A0A165WV76</accession>
<proteinExistence type="predicted"/>
<keyword evidence="2" id="KW-0732">Signal</keyword>
<feature type="region of interest" description="Disordered" evidence="1">
    <location>
        <begin position="36"/>
        <end position="110"/>
    </location>
</feature>
<gene>
    <name evidence="3" type="ORF">DCAR_014940</name>
    <name evidence="4" type="ORF">DCAR_0415886</name>
</gene>
<keyword evidence="5" id="KW-1185">Reference proteome</keyword>
<organism evidence="3">
    <name type="scientific">Daucus carota subsp. sativus</name>
    <name type="common">Carrot</name>
    <dbReference type="NCBI Taxonomy" id="79200"/>
    <lineage>
        <taxon>Eukaryota</taxon>
        <taxon>Viridiplantae</taxon>
        <taxon>Streptophyta</taxon>
        <taxon>Embryophyta</taxon>
        <taxon>Tracheophyta</taxon>
        <taxon>Spermatophyta</taxon>
        <taxon>Magnoliopsida</taxon>
        <taxon>eudicotyledons</taxon>
        <taxon>Gunneridae</taxon>
        <taxon>Pentapetalae</taxon>
        <taxon>asterids</taxon>
        <taxon>campanulids</taxon>
        <taxon>Apiales</taxon>
        <taxon>Apiaceae</taxon>
        <taxon>Apioideae</taxon>
        <taxon>Scandiceae</taxon>
        <taxon>Daucinae</taxon>
        <taxon>Daucus</taxon>
        <taxon>Daucus sect. Daucus</taxon>
    </lineage>
</organism>
<reference evidence="3" key="1">
    <citation type="journal article" date="2016" name="Nat. Genet.">
        <title>A high-quality carrot genome assembly provides new insights into carotenoid accumulation and asterid genome evolution.</title>
        <authorList>
            <person name="Iorizzo M."/>
            <person name="Ellison S."/>
            <person name="Senalik D."/>
            <person name="Zeng P."/>
            <person name="Satapoomin P."/>
            <person name="Huang J."/>
            <person name="Bowman M."/>
            <person name="Iovene M."/>
            <person name="Sanseverino W."/>
            <person name="Cavagnaro P."/>
            <person name="Yildiz M."/>
            <person name="Macko-Podgorni A."/>
            <person name="Moranska E."/>
            <person name="Grzebelus E."/>
            <person name="Grzebelus D."/>
            <person name="Ashrafi H."/>
            <person name="Zheng Z."/>
            <person name="Cheng S."/>
            <person name="Spooner D."/>
            <person name="Van Deynze A."/>
            <person name="Simon P."/>
        </authorList>
    </citation>
    <scope>NUCLEOTIDE SEQUENCE [LARGE SCALE GENOMIC DNA]</scope>
    <source>
        <tissue evidence="3">Leaf</tissue>
    </source>
</reference>
<evidence type="ECO:0000256" key="1">
    <source>
        <dbReference type="SAM" id="MobiDB-lite"/>
    </source>
</evidence>
<dbReference type="EMBL" id="CP093346">
    <property type="protein sequence ID" value="WOG96550.1"/>
    <property type="molecule type" value="Genomic_DNA"/>
</dbReference>
<evidence type="ECO:0000313" key="5">
    <source>
        <dbReference type="Proteomes" id="UP000077755"/>
    </source>
</evidence>
<feature type="compositionally biased region" description="Pro residues" evidence="1">
    <location>
        <begin position="101"/>
        <end position="110"/>
    </location>
</feature>
<sequence length="110" mass="11970">MRSLGFILVLMLVAIADTNIVTEARNVKLWKTNVVEQDPRQYDHMLPKGPVPPSGPSHGNNPPLERSYGLPDVLPSQHFHIHVLPKGDHHPPPGPSHGSTPDPPGPPPNL</sequence>
<reference evidence="4" key="2">
    <citation type="submission" date="2022-03" db="EMBL/GenBank/DDBJ databases">
        <title>Draft title - Genomic analysis of global carrot germplasm unveils the trajectory of domestication and the origin of high carotenoid orange carrot.</title>
        <authorList>
            <person name="Iorizzo M."/>
            <person name="Ellison S."/>
            <person name="Senalik D."/>
            <person name="Macko-Podgorni A."/>
            <person name="Grzebelus D."/>
            <person name="Bostan H."/>
            <person name="Rolling W."/>
            <person name="Curaba J."/>
            <person name="Simon P."/>
        </authorList>
    </citation>
    <scope>NUCLEOTIDE SEQUENCE</scope>
    <source>
        <tissue evidence="4">Leaf</tissue>
    </source>
</reference>
<feature type="chain" id="PRO_5007868833" evidence="2">
    <location>
        <begin position="19"/>
        <end position="110"/>
    </location>
</feature>
<dbReference type="AlphaFoldDB" id="A0A165WV76"/>
<evidence type="ECO:0000313" key="3">
    <source>
        <dbReference type="EMBL" id="KZM97698.1"/>
    </source>
</evidence>